<sequence>MEQDMDVSWMTHGKDKLGKHGQNGKSSSDPLPATDATDTTSSSQPLESATPSKINGKASSSSPSPAPSPAAQTAPASPSAAKPIPQRPGRTRSQSNESSTSANGPPLQRKGSWFSNISSKFSGSPANPVAPPPNPSSVPESDADADDVTPLPKITPNKNAVLPHASRQTGDAPYTPAPPRSAQPGFLGVFRRLSSSNGTATLGSKASHGLVERKVLNVDKHRERCRVTELSQAKLRRVAFCVDVEIAPPPKYGDEETPCKKPADKTQKRKLTEKSEGLALKDPKALEEQKEGNGVVKATGEVLPKEPEREGTETEQTNAHKKENSTAQCEEPKSEKETSRKKEKKKKSEAERKAKKEQKRKEALEKGAIPMEIHLDSDSSAEDESSPTAASHARFTPTINPGRIYRRCCQLRETDILTKVTLQLPKTTGIRADGIVEKLDLSGYYLSLPDLITLGDFLAVVPVKEVNLADCGLTDEGIRVVLAGLLAVRKSNARQRKSLTRPVDLAPQGGVIETLVLKNNKIGTEGWKHVCLFIHMCRSIKCLDLSSLPFPTPAEQPKTPLNHHQFHLHHHGPNALAPLDMSLLLSKSIGERLAGSELELLNLGSTGLSANQLGAIVDGVLKSGVSRFGLSHNNIDAQGVQHVAKYLGSANCQGIDLGGNDLRDHLETIAGAIHDEEQLWAMSLAGCNLKPASLCKLLPKLVKLPSFKFLDLSHNHELFASEPSAIKLLRRYLPKMDNLKRLHLADVSLSSEQAIALAEILPEVKTLAHIHLLENPDLVALADARTEDMQEESCALYASLLAAVRVSKTLIKIDIDDPTTESGEIMKAMANRIVAFCMRNLQGVPDIRDSTTGESVQKLEKLPDVLRHLVGQDDDDWPVVEMDDGSEPAPDEDYVIGGTGVAKALACVLKNRGDDFRRQSGDFTRELASGTTTPRTRSRTRLPPGKAKDVSKHLLATARKIRIRLQPALVKAKASANEDMNNYYRLLFLDQTIEGMIKRFEDEFPDTRETASKPLPVPDRPDRAPPAVPNLGTSLSSVEADHLHLSDTEDIETELRPPPPARSNSTMSHTSKAFAEEEGRALRAGHKFRRSFLTQEQFNILNSFDTLGNDPSHVRMITGVMDDLMEDDEHIRKRVEEVGPVRAFEEDKDGVWKRLRDKDPQYWDRFLESQEKAQANIKVDPNATRNDPTLHTGVVDEAAIAD</sequence>
<feature type="compositionally biased region" description="Polar residues" evidence="4">
    <location>
        <begin position="44"/>
        <end position="53"/>
    </location>
</feature>
<keyword evidence="2" id="KW-0433">Leucine-rich repeat</keyword>
<protein>
    <submittedName>
        <fullName evidence="5">Uu.00g098310.m01.CDS01</fullName>
    </submittedName>
</protein>
<comment type="caution">
    <text evidence="5">The sequence shown here is derived from an EMBL/GenBank/DDBJ whole genome shotgun (WGS) entry which is preliminary data.</text>
</comment>
<dbReference type="InterPro" id="IPR032675">
    <property type="entry name" value="LRR_dom_sf"/>
</dbReference>
<evidence type="ECO:0000256" key="1">
    <source>
        <dbReference type="ARBA" id="ARBA00022468"/>
    </source>
</evidence>
<dbReference type="GO" id="GO:0031267">
    <property type="term" value="F:small GTPase binding"/>
    <property type="evidence" value="ECO:0007669"/>
    <property type="project" value="TreeGrafter"/>
</dbReference>
<name>A0AAI8VD94_9PEZI</name>
<keyword evidence="1" id="KW-0343">GTPase activation</keyword>
<reference evidence="5" key="1">
    <citation type="submission" date="2023-10" db="EMBL/GenBank/DDBJ databases">
        <authorList>
            <person name="Hackl T."/>
        </authorList>
    </citation>
    <scope>NUCLEOTIDE SEQUENCE</scope>
</reference>
<organism evidence="5 6">
    <name type="scientific">Anthostomella pinea</name>
    <dbReference type="NCBI Taxonomy" id="933095"/>
    <lineage>
        <taxon>Eukaryota</taxon>
        <taxon>Fungi</taxon>
        <taxon>Dikarya</taxon>
        <taxon>Ascomycota</taxon>
        <taxon>Pezizomycotina</taxon>
        <taxon>Sordariomycetes</taxon>
        <taxon>Xylariomycetidae</taxon>
        <taxon>Xylariales</taxon>
        <taxon>Xylariaceae</taxon>
        <taxon>Anthostomella</taxon>
    </lineage>
</organism>
<dbReference type="Gene3D" id="3.80.10.10">
    <property type="entry name" value="Ribonuclease Inhibitor"/>
    <property type="match status" value="2"/>
</dbReference>
<feature type="region of interest" description="Disordered" evidence="4">
    <location>
        <begin position="927"/>
        <end position="949"/>
    </location>
</feature>
<feature type="compositionally biased region" description="Polar residues" evidence="4">
    <location>
        <begin position="113"/>
        <end position="124"/>
    </location>
</feature>
<feature type="compositionally biased region" description="Basic and acidic residues" evidence="4">
    <location>
        <begin position="303"/>
        <end position="365"/>
    </location>
</feature>
<dbReference type="PANTHER" id="PTHR24113:SF12">
    <property type="entry name" value="RAN GTPASE-ACTIVATING PROTEIN 1"/>
    <property type="match status" value="1"/>
</dbReference>
<dbReference type="GO" id="GO:0005829">
    <property type="term" value="C:cytosol"/>
    <property type="evidence" value="ECO:0007669"/>
    <property type="project" value="TreeGrafter"/>
</dbReference>
<dbReference type="SMART" id="SM00368">
    <property type="entry name" value="LRR_RI"/>
    <property type="match status" value="4"/>
</dbReference>
<evidence type="ECO:0000256" key="3">
    <source>
        <dbReference type="ARBA" id="ARBA00022737"/>
    </source>
</evidence>
<dbReference type="GO" id="GO:0048471">
    <property type="term" value="C:perinuclear region of cytoplasm"/>
    <property type="evidence" value="ECO:0007669"/>
    <property type="project" value="TreeGrafter"/>
</dbReference>
<feature type="region of interest" description="Disordered" evidence="4">
    <location>
        <begin position="1004"/>
        <end position="1077"/>
    </location>
</feature>
<dbReference type="Proteomes" id="UP001295740">
    <property type="component" value="Unassembled WGS sequence"/>
</dbReference>
<evidence type="ECO:0000256" key="4">
    <source>
        <dbReference type="SAM" id="MobiDB-lite"/>
    </source>
</evidence>
<dbReference type="GO" id="GO:0005096">
    <property type="term" value="F:GTPase activator activity"/>
    <property type="evidence" value="ECO:0007669"/>
    <property type="project" value="UniProtKB-KW"/>
</dbReference>
<feature type="compositionally biased region" description="Basic and acidic residues" evidence="4">
    <location>
        <begin position="252"/>
        <end position="291"/>
    </location>
</feature>
<dbReference type="InterPro" id="IPR027038">
    <property type="entry name" value="RanGap"/>
</dbReference>
<dbReference type="PANTHER" id="PTHR24113">
    <property type="entry name" value="RAN GTPASE-ACTIVATING PROTEIN 1"/>
    <property type="match status" value="1"/>
</dbReference>
<keyword evidence="3" id="KW-0677">Repeat</keyword>
<accession>A0AAI8VD94</accession>
<dbReference type="GO" id="GO:0006913">
    <property type="term" value="P:nucleocytoplasmic transport"/>
    <property type="evidence" value="ECO:0007669"/>
    <property type="project" value="TreeGrafter"/>
</dbReference>
<dbReference type="GO" id="GO:0005634">
    <property type="term" value="C:nucleus"/>
    <property type="evidence" value="ECO:0007669"/>
    <property type="project" value="TreeGrafter"/>
</dbReference>
<evidence type="ECO:0000313" key="5">
    <source>
        <dbReference type="EMBL" id="CAJ2502437.1"/>
    </source>
</evidence>
<evidence type="ECO:0000256" key="2">
    <source>
        <dbReference type="ARBA" id="ARBA00022614"/>
    </source>
</evidence>
<dbReference type="EMBL" id="CAUWAG010000004">
    <property type="protein sequence ID" value="CAJ2502437.1"/>
    <property type="molecule type" value="Genomic_DNA"/>
</dbReference>
<feature type="region of interest" description="Disordered" evidence="4">
    <location>
        <begin position="246"/>
        <end position="396"/>
    </location>
</feature>
<evidence type="ECO:0000313" key="6">
    <source>
        <dbReference type="Proteomes" id="UP001295740"/>
    </source>
</evidence>
<feature type="compositionally biased region" description="Low complexity" evidence="4">
    <location>
        <begin position="58"/>
        <end position="84"/>
    </location>
</feature>
<dbReference type="AlphaFoldDB" id="A0AAI8VD94"/>
<feature type="compositionally biased region" description="Polar residues" evidence="4">
    <location>
        <begin position="91"/>
        <end position="103"/>
    </location>
</feature>
<feature type="region of interest" description="Disordered" evidence="4">
    <location>
        <begin position="1"/>
        <end position="187"/>
    </location>
</feature>
<feature type="compositionally biased region" description="Polar residues" evidence="4">
    <location>
        <begin position="1062"/>
        <end position="1071"/>
    </location>
</feature>
<keyword evidence="6" id="KW-1185">Reference proteome</keyword>
<gene>
    <name evidence="5" type="ORF">KHLLAP_LOCUS2905</name>
</gene>
<dbReference type="SUPFAM" id="SSF52047">
    <property type="entry name" value="RNI-like"/>
    <property type="match status" value="1"/>
</dbReference>
<proteinExistence type="predicted"/>
<feature type="compositionally biased region" description="Low complexity" evidence="4">
    <location>
        <begin position="28"/>
        <end position="43"/>
    </location>
</feature>